<dbReference type="RefSeq" id="WP_137092424.1">
    <property type="nucleotide sequence ID" value="NZ_CP028923.1"/>
</dbReference>
<name>A0A4D7JWE8_9BACT</name>
<feature type="domain" description="VOC" evidence="1">
    <location>
        <begin position="4"/>
        <end position="127"/>
    </location>
</feature>
<proteinExistence type="predicted"/>
<dbReference type="Gene3D" id="3.10.180.10">
    <property type="entry name" value="2,3-Dihydroxybiphenyl 1,2-Dioxygenase, domain 1"/>
    <property type="match status" value="1"/>
</dbReference>
<dbReference type="InterPro" id="IPR037523">
    <property type="entry name" value="VOC_core"/>
</dbReference>
<keyword evidence="3" id="KW-1185">Reference proteome</keyword>
<dbReference type="EMBL" id="CP028923">
    <property type="protein sequence ID" value="QCK16832.1"/>
    <property type="molecule type" value="Genomic_DNA"/>
</dbReference>
<dbReference type="PANTHER" id="PTHR36437:SF2">
    <property type="entry name" value="GLYOXALASE_BLEOMYCIN RESISTANCE PROTEIN_DIOXYGENASE"/>
    <property type="match status" value="1"/>
</dbReference>
<gene>
    <name evidence="2" type="ORF">DCC35_19880</name>
</gene>
<dbReference type="KEGG" id="fpf:DCC35_19880"/>
<evidence type="ECO:0000259" key="1">
    <source>
        <dbReference type="PROSITE" id="PS51819"/>
    </source>
</evidence>
<dbReference type="InterPro" id="IPR029068">
    <property type="entry name" value="Glyas_Bleomycin-R_OHBP_Dase"/>
</dbReference>
<dbReference type="PROSITE" id="PS51819">
    <property type="entry name" value="VOC"/>
    <property type="match status" value="1"/>
</dbReference>
<sequence length="127" mass="14524">MDHSILNICLLVKDYNEAIDFYVQKLNFQLKEDTPISECKRWVTVTPGNKSECSIVLNKVDLDLEHLVGKQAGGKVLFIVQTSDVEQDYQLFLSKGVVIDQKPLNLPHGKVMIIRDLYGNKIDYIEK</sequence>
<dbReference type="SUPFAM" id="SSF54593">
    <property type="entry name" value="Glyoxalase/Bleomycin resistance protein/Dihydroxybiphenyl dioxygenase"/>
    <property type="match status" value="1"/>
</dbReference>
<dbReference type="OrthoDB" id="9794917at2"/>
<dbReference type="AlphaFoldDB" id="A0A4D7JWE8"/>
<protein>
    <recommendedName>
        <fullName evidence="1">VOC domain-containing protein</fullName>
    </recommendedName>
</protein>
<evidence type="ECO:0000313" key="2">
    <source>
        <dbReference type="EMBL" id="QCK16832.1"/>
    </source>
</evidence>
<dbReference type="PANTHER" id="PTHR36437">
    <property type="entry name" value="GLYOXALASE/BLEOMYCIN RESISTANCE PROTEIN/DIOXYGENASE"/>
    <property type="match status" value="1"/>
</dbReference>
<dbReference type="Proteomes" id="UP000298616">
    <property type="component" value="Chromosome"/>
</dbReference>
<dbReference type="Pfam" id="PF00903">
    <property type="entry name" value="Glyoxalase"/>
    <property type="match status" value="1"/>
</dbReference>
<accession>A0A4D7JWE8</accession>
<dbReference type="InterPro" id="IPR004360">
    <property type="entry name" value="Glyas_Fos-R_dOase_dom"/>
</dbReference>
<organism evidence="2 3">
    <name type="scientific">Mangrovivirga cuniculi</name>
    <dbReference type="NCBI Taxonomy" id="2715131"/>
    <lineage>
        <taxon>Bacteria</taxon>
        <taxon>Pseudomonadati</taxon>
        <taxon>Bacteroidota</taxon>
        <taxon>Cytophagia</taxon>
        <taxon>Cytophagales</taxon>
        <taxon>Mangrovivirgaceae</taxon>
        <taxon>Mangrovivirga</taxon>
    </lineage>
</organism>
<reference evidence="2 3" key="1">
    <citation type="submission" date="2018-04" db="EMBL/GenBank/DDBJ databases">
        <title>Complete genome uncultured novel isolate.</title>
        <authorList>
            <person name="Merlino G."/>
        </authorList>
    </citation>
    <scope>NUCLEOTIDE SEQUENCE [LARGE SCALE GENOMIC DNA]</scope>
    <source>
        <strain evidence="3">R1DC9</strain>
    </source>
</reference>
<evidence type="ECO:0000313" key="3">
    <source>
        <dbReference type="Proteomes" id="UP000298616"/>
    </source>
</evidence>